<dbReference type="GO" id="GO:0005979">
    <property type="term" value="P:regulation of glycogen biosynthetic process"/>
    <property type="evidence" value="ECO:0007669"/>
    <property type="project" value="TreeGrafter"/>
</dbReference>
<evidence type="ECO:0000259" key="2">
    <source>
        <dbReference type="PROSITE" id="PS51159"/>
    </source>
</evidence>
<proteinExistence type="evidence at transcript level"/>
<protein>
    <recommendedName>
        <fullName evidence="2">CBM21 domain-containing protein</fullName>
    </recommendedName>
</protein>
<feature type="domain" description="CBM21" evidence="2">
    <location>
        <begin position="148"/>
        <end position="253"/>
    </location>
</feature>
<dbReference type="Pfam" id="PF03370">
    <property type="entry name" value="CBM_21"/>
    <property type="match status" value="1"/>
</dbReference>
<name>A0A1E1X646_9ACAR</name>
<accession>A0A1E1X646</accession>
<dbReference type="GO" id="GO:0000164">
    <property type="term" value="C:protein phosphatase type 1 complex"/>
    <property type="evidence" value="ECO:0007669"/>
    <property type="project" value="TreeGrafter"/>
</dbReference>
<dbReference type="GO" id="GO:2001069">
    <property type="term" value="F:glycogen binding"/>
    <property type="evidence" value="ECO:0007669"/>
    <property type="project" value="TreeGrafter"/>
</dbReference>
<dbReference type="EMBL" id="GFAC01004441">
    <property type="protein sequence ID" value="JAT94747.1"/>
    <property type="molecule type" value="mRNA"/>
</dbReference>
<dbReference type="Gene3D" id="2.60.40.2440">
    <property type="entry name" value="Carbohydrate binding type-21 domain"/>
    <property type="match status" value="1"/>
</dbReference>
<evidence type="ECO:0000256" key="1">
    <source>
        <dbReference type="SAM" id="MobiDB-lite"/>
    </source>
</evidence>
<dbReference type="AlphaFoldDB" id="A0A1E1X646"/>
<evidence type="ECO:0000313" key="3">
    <source>
        <dbReference type="EMBL" id="JAT94747.1"/>
    </source>
</evidence>
<reference evidence="3" key="1">
    <citation type="journal article" date="2017" name="Front. Cell. Infect. Microbiol.">
        <title>The Distinct Transcriptional Response of the Midgut of Amblyomma sculptum and Amblyomma aureolatum Ticks to Rickettsia rickettsii Correlates to Their Differences in Susceptibility to Infection.</title>
        <authorList>
            <person name="Martins L.A."/>
            <person name="Galletti M.F.B.M."/>
            <person name="Ribeiro J.M."/>
            <person name="Fujita A."/>
            <person name="Costa F.B."/>
            <person name="Labruna M.B."/>
            <person name="Daffre S."/>
            <person name="Fogaca A.C."/>
        </authorList>
    </citation>
    <scope>NUCLEOTIDE SEQUENCE</scope>
</reference>
<dbReference type="PROSITE" id="PS51159">
    <property type="entry name" value="CBM21"/>
    <property type="match status" value="1"/>
</dbReference>
<dbReference type="PANTHER" id="PTHR12307:SF53">
    <property type="entry name" value="PROTEIN PHOSPHATASE 1 REGULATORY SUBUNIT"/>
    <property type="match status" value="1"/>
</dbReference>
<dbReference type="InterPro" id="IPR038175">
    <property type="entry name" value="CBM21_dom_sf"/>
</dbReference>
<dbReference type="InterPro" id="IPR005036">
    <property type="entry name" value="CBM21_dom"/>
</dbReference>
<organism evidence="3">
    <name type="scientific">Amblyomma aureolatum</name>
    <dbReference type="NCBI Taxonomy" id="187763"/>
    <lineage>
        <taxon>Eukaryota</taxon>
        <taxon>Metazoa</taxon>
        <taxon>Ecdysozoa</taxon>
        <taxon>Arthropoda</taxon>
        <taxon>Chelicerata</taxon>
        <taxon>Arachnida</taxon>
        <taxon>Acari</taxon>
        <taxon>Parasitiformes</taxon>
        <taxon>Ixodida</taxon>
        <taxon>Ixodoidea</taxon>
        <taxon>Ixodidae</taxon>
        <taxon>Amblyomminae</taxon>
        <taxon>Amblyomma</taxon>
    </lineage>
</organism>
<dbReference type="GO" id="GO:0008157">
    <property type="term" value="F:protein phosphatase 1 binding"/>
    <property type="evidence" value="ECO:0007669"/>
    <property type="project" value="TreeGrafter"/>
</dbReference>
<feature type="non-terminal residue" evidence="3">
    <location>
        <position position="1"/>
    </location>
</feature>
<sequence>ANVLNAADADSIYLYLPRNLSSCHMCAEVEEQHWERKMQLLAGFLKRESFDSGDDEVLSMKPIPPADGAVRGILRRGPPRKSPAGWTERRRRGRLVTFADALGLELEHVRRLVHRIRTPQPPPSTAPPSAAPPALEPEFTLAAGDELRQRVYRDKVCLIALSLRELTLHGTVSVANLTYHKHVFVRYTANGWQSHVDWPASYVPGSLADGVDQFAFALSVAEAPLRCELAVCFETEDGRRYWDNNGGDNYCFRRARMPPATAVDRAPAAHKSASLCGSWLHWL</sequence>
<dbReference type="PANTHER" id="PTHR12307">
    <property type="entry name" value="PROTEIN PHOSPHATASE 1 REGULATORY SUBUNIT"/>
    <property type="match status" value="1"/>
</dbReference>
<dbReference type="InterPro" id="IPR050782">
    <property type="entry name" value="PP1_regulatory_subunit_3"/>
</dbReference>
<feature type="region of interest" description="Disordered" evidence="1">
    <location>
        <begin position="68"/>
        <end position="88"/>
    </location>
</feature>